<evidence type="ECO:0000256" key="1">
    <source>
        <dbReference type="SAM" id="Phobius"/>
    </source>
</evidence>
<feature type="transmembrane region" description="Helical" evidence="1">
    <location>
        <begin position="45"/>
        <end position="63"/>
    </location>
</feature>
<proteinExistence type="predicted"/>
<keyword evidence="1" id="KW-0812">Transmembrane</keyword>
<accession>A0A6I5RMQ3</accession>
<keyword evidence="1" id="KW-1133">Transmembrane helix</keyword>
<dbReference type="Proteomes" id="UP000471751">
    <property type="component" value="Unassembled WGS sequence"/>
</dbReference>
<dbReference type="AlphaFoldDB" id="A0A6I5RMQ3"/>
<evidence type="ECO:0008006" key="4">
    <source>
        <dbReference type="Google" id="ProtNLM"/>
    </source>
</evidence>
<dbReference type="EMBL" id="JAAHBT010000029">
    <property type="protein sequence ID" value="NES08965.1"/>
    <property type="molecule type" value="Genomic_DNA"/>
</dbReference>
<comment type="caution">
    <text evidence="2">The sequence shown here is derived from an EMBL/GenBank/DDBJ whole genome shotgun (WGS) entry which is preliminary data.</text>
</comment>
<dbReference type="RefSeq" id="WP_163932472.1">
    <property type="nucleotide sequence ID" value="NZ_BMQU01000023.1"/>
</dbReference>
<gene>
    <name evidence="2" type="ORF">G3O07_03250</name>
</gene>
<keyword evidence="3" id="KW-1185">Reference proteome</keyword>
<organism evidence="2 3">
    <name type="scientific">Pseudomonas laurentiana</name>
    <dbReference type="NCBI Taxonomy" id="2364649"/>
    <lineage>
        <taxon>Bacteria</taxon>
        <taxon>Pseudomonadati</taxon>
        <taxon>Pseudomonadota</taxon>
        <taxon>Gammaproteobacteria</taxon>
        <taxon>Pseudomonadales</taxon>
        <taxon>Pseudomonadaceae</taxon>
        <taxon>Pseudomonas</taxon>
    </lineage>
</organism>
<reference evidence="2 3" key="1">
    <citation type="submission" date="2020-02" db="EMBL/GenBank/DDBJ databases">
        <title>Broccoli isolated Pseudomonas sp.</title>
        <authorList>
            <person name="Fujikawa T."/>
            <person name="Sawada H."/>
        </authorList>
    </citation>
    <scope>NUCLEOTIDE SEQUENCE [LARGE SCALE GENOMIC DNA]</scope>
    <source>
        <strain evidence="2 3">JCM 32154</strain>
    </source>
</reference>
<name>A0A6I5RMQ3_9PSED</name>
<keyword evidence="1" id="KW-0472">Membrane</keyword>
<sequence length="187" mass="20240">MRGFGILAIIVGVIVVFGAMAMDVSVSTGMGGRVNNIGLMAQQQNFIIVGGLITLGGILLMLFGSKKQVSTQQLASTWEAKDSRPCPFCAEPIKHAAIKCKHCGADVDAVERETPAFGWTVRLPCRPGDEFEATRTLAEKDSLPLANPDGSVVVIGPYQEKEEAVEVLRHLRTRHSIFGELLYDDGR</sequence>
<evidence type="ECO:0000313" key="3">
    <source>
        <dbReference type="Proteomes" id="UP000471751"/>
    </source>
</evidence>
<protein>
    <recommendedName>
        <fullName evidence="4">Zinc ribbon domain-containing protein</fullName>
    </recommendedName>
</protein>
<evidence type="ECO:0000313" key="2">
    <source>
        <dbReference type="EMBL" id="NES08965.1"/>
    </source>
</evidence>